<accession>A0ABU3SA76</accession>
<sequence>MFPTGRTRSARATLNLQLGATTAVAIENFNEVFNDNLAIASARGTVLSLPTFLPPAVLFTLLGRKEQAAV</sequence>
<organism evidence="1 2">
    <name type="scientific">Bosea rubneri</name>
    <dbReference type="NCBI Taxonomy" id="3075434"/>
    <lineage>
        <taxon>Bacteria</taxon>
        <taxon>Pseudomonadati</taxon>
        <taxon>Pseudomonadota</taxon>
        <taxon>Alphaproteobacteria</taxon>
        <taxon>Hyphomicrobiales</taxon>
        <taxon>Boseaceae</taxon>
        <taxon>Bosea</taxon>
    </lineage>
</organism>
<dbReference type="Proteomes" id="UP001254257">
    <property type="component" value="Unassembled WGS sequence"/>
</dbReference>
<reference evidence="1 2" key="1">
    <citation type="submission" date="2023-09" db="EMBL/GenBank/DDBJ databases">
        <title>Whole genome shotgun sequencing (WGS) of Bosea sp. ZW T0_25, isolated from stored onions (Allium cepa).</title>
        <authorList>
            <person name="Stoll D.A."/>
            <person name="Huch M."/>
        </authorList>
    </citation>
    <scope>NUCLEOTIDE SEQUENCE [LARGE SCALE GENOMIC DNA]</scope>
    <source>
        <strain evidence="1 2">ZW T0_25</strain>
    </source>
</reference>
<proteinExistence type="predicted"/>
<comment type="caution">
    <text evidence="1">The sequence shown here is derived from an EMBL/GenBank/DDBJ whole genome shotgun (WGS) entry which is preliminary data.</text>
</comment>
<dbReference type="RefSeq" id="WP_316019094.1">
    <property type="nucleotide sequence ID" value="NZ_JAWDID010000022.1"/>
</dbReference>
<name>A0ABU3SA76_9HYPH</name>
<keyword evidence="2" id="KW-1185">Reference proteome</keyword>
<protein>
    <submittedName>
        <fullName evidence="1">Uncharacterized protein</fullName>
    </submittedName>
</protein>
<evidence type="ECO:0000313" key="2">
    <source>
        <dbReference type="Proteomes" id="UP001254257"/>
    </source>
</evidence>
<dbReference type="EMBL" id="JAWDID010000022">
    <property type="protein sequence ID" value="MDU0341265.1"/>
    <property type="molecule type" value="Genomic_DNA"/>
</dbReference>
<gene>
    <name evidence="1" type="ORF">RKE40_15305</name>
</gene>
<evidence type="ECO:0000313" key="1">
    <source>
        <dbReference type="EMBL" id="MDU0341265.1"/>
    </source>
</evidence>